<evidence type="ECO:0000256" key="4">
    <source>
        <dbReference type="ARBA" id="ARBA00023033"/>
    </source>
</evidence>
<dbReference type="PANTHER" id="PTHR34737">
    <property type="entry name" value="EF-HAND DOMAIN-CONTAINING PROTEIN"/>
    <property type="match status" value="1"/>
</dbReference>
<dbReference type="InterPro" id="IPR000323">
    <property type="entry name" value="Cu2_ascorb_mOase_N"/>
</dbReference>
<accession>A0A210QFM3</accession>
<name>A0A210QFM3_MIZYE</name>
<dbReference type="PANTHER" id="PTHR34737:SF2">
    <property type="entry name" value="EF-HAND DOMAIN-CONTAINING PROTEIN"/>
    <property type="match status" value="1"/>
</dbReference>
<evidence type="ECO:0000313" key="7">
    <source>
        <dbReference type="EMBL" id="OWF47546.1"/>
    </source>
</evidence>
<dbReference type="InterPro" id="IPR020611">
    <property type="entry name" value="Cu2_ascorb_mOase_CS-1"/>
</dbReference>
<comment type="caution">
    <text evidence="7">The sequence shown here is derived from an EMBL/GenBank/DDBJ whole genome shotgun (WGS) entry which is preliminary data.</text>
</comment>
<dbReference type="InterPro" id="IPR055313">
    <property type="entry name" value="Temptin-like"/>
</dbReference>
<dbReference type="AlphaFoldDB" id="A0A210QFM3"/>
<evidence type="ECO:0000256" key="3">
    <source>
        <dbReference type="ARBA" id="ARBA00023008"/>
    </source>
</evidence>
<keyword evidence="3" id="KW-0186">Copper</keyword>
<evidence type="ECO:0000256" key="1">
    <source>
        <dbReference type="ARBA" id="ARBA00022723"/>
    </source>
</evidence>
<dbReference type="Pfam" id="PF24784">
    <property type="entry name" value="Temptin_C"/>
    <property type="match status" value="1"/>
</dbReference>
<organism evidence="7 8">
    <name type="scientific">Mizuhopecten yessoensis</name>
    <name type="common">Japanese scallop</name>
    <name type="synonym">Patinopecten yessoensis</name>
    <dbReference type="NCBI Taxonomy" id="6573"/>
    <lineage>
        <taxon>Eukaryota</taxon>
        <taxon>Metazoa</taxon>
        <taxon>Spiralia</taxon>
        <taxon>Lophotrochozoa</taxon>
        <taxon>Mollusca</taxon>
        <taxon>Bivalvia</taxon>
        <taxon>Autobranchia</taxon>
        <taxon>Pteriomorphia</taxon>
        <taxon>Pectinida</taxon>
        <taxon>Pectinoidea</taxon>
        <taxon>Pectinidae</taxon>
        <taxon>Mizuhopecten</taxon>
    </lineage>
</organism>
<gene>
    <name evidence="7" type="ORF">KP79_PYT15608</name>
</gene>
<dbReference type="OrthoDB" id="10003276at2759"/>
<dbReference type="Pfam" id="PF01082">
    <property type="entry name" value="Cu2_monooxygen"/>
    <property type="match status" value="1"/>
</dbReference>
<feature type="domain" description="Copper type II ascorbate-dependent monooxygenase N-terminal" evidence="5">
    <location>
        <begin position="214"/>
        <end position="327"/>
    </location>
</feature>
<dbReference type="InterPro" id="IPR057626">
    <property type="entry name" value="S-S_Temptin"/>
</dbReference>
<dbReference type="GO" id="GO:0016715">
    <property type="term" value="F:oxidoreductase activity, acting on paired donors, with incorporation or reduction of molecular oxygen, reduced ascorbate as one donor, and incorporation of one atom of oxygen"/>
    <property type="evidence" value="ECO:0007669"/>
    <property type="project" value="InterPro"/>
</dbReference>
<evidence type="ECO:0000259" key="5">
    <source>
        <dbReference type="Pfam" id="PF01082"/>
    </source>
</evidence>
<dbReference type="Proteomes" id="UP000242188">
    <property type="component" value="Unassembled WGS sequence"/>
</dbReference>
<sequence length="330" mass="35955">MVNSKTTTDILYYGTEGIPYLTPEYFFVHVTETYEPRQTAATYRGEQSAGIHQPLTSLTHSCAGMKSLLFILVTMLDTASGYSSFQALIPNGDRVSDPCDSSSWQGVGHWAKGGGGARNPFGEAFQQSDRVWTRALCMADSDGDGQSNGVELGDPGCVWTRGATPTDRPTGHPGICENWRTPLCRTRNSNLFNCASTGLQCPAISAQGVQQKQFRMPRTTIPATAFSYMCVNLEFPTDRDYHIIADTGILDNQNAVHHMILFACSTGVTAAELQHAVGRPYPCEMLPDSKCRDIITGWQPGIPGFCHPGHIGFSVGASRVRYATLQVVLF</sequence>
<keyword evidence="2" id="KW-0560">Oxidoreductase</keyword>
<evidence type="ECO:0000259" key="6">
    <source>
        <dbReference type="Pfam" id="PF24784"/>
    </source>
</evidence>
<feature type="domain" description="Temptin Cys/Cys disulfide" evidence="6">
    <location>
        <begin position="80"/>
        <end position="175"/>
    </location>
</feature>
<dbReference type="Gene3D" id="2.60.120.310">
    <property type="entry name" value="Copper type II, ascorbate-dependent monooxygenase, N-terminal domain"/>
    <property type="match status" value="1"/>
</dbReference>
<dbReference type="InterPro" id="IPR036939">
    <property type="entry name" value="Cu2_ascorb_mOase_N_sf"/>
</dbReference>
<reference evidence="7 8" key="1">
    <citation type="journal article" date="2017" name="Nat. Ecol. Evol.">
        <title>Scallop genome provides insights into evolution of bilaterian karyotype and development.</title>
        <authorList>
            <person name="Wang S."/>
            <person name="Zhang J."/>
            <person name="Jiao W."/>
            <person name="Li J."/>
            <person name="Xun X."/>
            <person name="Sun Y."/>
            <person name="Guo X."/>
            <person name="Huan P."/>
            <person name="Dong B."/>
            <person name="Zhang L."/>
            <person name="Hu X."/>
            <person name="Sun X."/>
            <person name="Wang J."/>
            <person name="Zhao C."/>
            <person name="Wang Y."/>
            <person name="Wang D."/>
            <person name="Huang X."/>
            <person name="Wang R."/>
            <person name="Lv J."/>
            <person name="Li Y."/>
            <person name="Zhang Z."/>
            <person name="Liu B."/>
            <person name="Lu W."/>
            <person name="Hui Y."/>
            <person name="Liang J."/>
            <person name="Zhou Z."/>
            <person name="Hou R."/>
            <person name="Li X."/>
            <person name="Liu Y."/>
            <person name="Li H."/>
            <person name="Ning X."/>
            <person name="Lin Y."/>
            <person name="Zhao L."/>
            <person name="Xing Q."/>
            <person name="Dou J."/>
            <person name="Li Y."/>
            <person name="Mao J."/>
            <person name="Guo H."/>
            <person name="Dou H."/>
            <person name="Li T."/>
            <person name="Mu C."/>
            <person name="Jiang W."/>
            <person name="Fu Q."/>
            <person name="Fu X."/>
            <person name="Miao Y."/>
            <person name="Liu J."/>
            <person name="Yu Q."/>
            <person name="Li R."/>
            <person name="Liao H."/>
            <person name="Li X."/>
            <person name="Kong Y."/>
            <person name="Jiang Z."/>
            <person name="Chourrout D."/>
            <person name="Li R."/>
            <person name="Bao Z."/>
        </authorList>
    </citation>
    <scope>NUCLEOTIDE SEQUENCE [LARGE SCALE GENOMIC DNA]</scope>
    <source>
        <strain evidence="7 8">PY_sf001</strain>
    </source>
</reference>
<protein>
    <submittedName>
        <fullName evidence="7">Temptin</fullName>
    </submittedName>
</protein>
<dbReference type="STRING" id="6573.A0A210QFM3"/>
<keyword evidence="4" id="KW-0503">Monooxygenase</keyword>
<dbReference type="EMBL" id="NEDP02003864">
    <property type="protein sequence ID" value="OWF47546.1"/>
    <property type="molecule type" value="Genomic_DNA"/>
</dbReference>
<evidence type="ECO:0000313" key="8">
    <source>
        <dbReference type="Proteomes" id="UP000242188"/>
    </source>
</evidence>
<dbReference type="GO" id="GO:0005507">
    <property type="term" value="F:copper ion binding"/>
    <property type="evidence" value="ECO:0007669"/>
    <property type="project" value="InterPro"/>
</dbReference>
<proteinExistence type="predicted"/>
<keyword evidence="1" id="KW-0479">Metal-binding</keyword>
<keyword evidence="8" id="KW-1185">Reference proteome</keyword>
<dbReference type="SUPFAM" id="SSF49742">
    <property type="entry name" value="PHM/PNGase F"/>
    <property type="match status" value="1"/>
</dbReference>
<evidence type="ECO:0000256" key="2">
    <source>
        <dbReference type="ARBA" id="ARBA00023002"/>
    </source>
</evidence>
<dbReference type="InterPro" id="IPR008977">
    <property type="entry name" value="PHM/PNGase_F_dom_sf"/>
</dbReference>
<dbReference type="PROSITE" id="PS00084">
    <property type="entry name" value="CU2_MONOOXYGENASE_1"/>
    <property type="match status" value="1"/>
</dbReference>